<dbReference type="GeneID" id="90534127"/>
<dbReference type="EMBL" id="JANFZH010000039">
    <property type="protein sequence ID" value="MCQ4841155.1"/>
    <property type="molecule type" value="Genomic_DNA"/>
</dbReference>
<gene>
    <name evidence="1" type="ORF">NE695_14665</name>
</gene>
<accession>A0ABT1S3R7</accession>
<sequence>MDITELLVSFQGKDRRLEIARDITEQKEQLDRVSSRLTVEETLVDCIQTLSGEPDRWR</sequence>
<organism evidence="1 2">
    <name type="scientific">Neglectibacter timonensis</name>
    <dbReference type="NCBI Taxonomy" id="1776382"/>
    <lineage>
        <taxon>Bacteria</taxon>
        <taxon>Bacillati</taxon>
        <taxon>Bacillota</taxon>
        <taxon>Clostridia</taxon>
        <taxon>Eubacteriales</taxon>
        <taxon>Oscillospiraceae</taxon>
        <taxon>Neglectibacter</taxon>
    </lineage>
</organism>
<evidence type="ECO:0000313" key="1">
    <source>
        <dbReference type="EMBL" id="MCQ4841155.1"/>
    </source>
</evidence>
<proteinExistence type="predicted"/>
<evidence type="ECO:0000313" key="2">
    <source>
        <dbReference type="Proteomes" id="UP001524473"/>
    </source>
</evidence>
<protein>
    <submittedName>
        <fullName evidence="1">Uncharacterized protein</fullName>
    </submittedName>
</protein>
<dbReference type="Proteomes" id="UP001524473">
    <property type="component" value="Unassembled WGS sequence"/>
</dbReference>
<dbReference type="RefSeq" id="WP_242871123.1">
    <property type="nucleotide sequence ID" value="NZ_CABKVV010000014.1"/>
</dbReference>
<comment type="caution">
    <text evidence="1">The sequence shown here is derived from an EMBL/GenBank/DDBJ whole genome shotgun (WGS) entry which is preliminary data.</text>
</comment>
<keyword evidence="2" id="KW-1185">Reference proteome</keyword>
<name>A0ABT1S3R7_9FIRM</name>
<reference evidence="1 2" key="1">
    <citation type="submission" date="2022-06" db="EMBL/GenBank/DDBJ databases">
        <title>Isolation of gut microbiota from human fecal samples.</title>
        <authorList>
            <person name="Pamer E.G."/>
            <person name="Barat B."/>
            <person name="Waligurski E."/>
            <person name="Medina S."/>
            <person name="Paddock L."/>
            <person name="Mostad J."/>
        </authorList>
    </citation>
    <scope>NUCLEOTIDE SEQUENCE [LARGE SCALE GENOMIC DNA]</scope>
    <source>
        <strain evidence="1 2">DFI.9.73</strain>
    </source>
</reference>